<dbReference type="InterPro" id="IPR011008">
    <property type="entry name" value="Dimeric_a/b-barrel"/>
</dbReference>
<dbReference type="InterPro" id="IPR021708">
    <property type="entry name" value="DUF3291"/>
</dbReference>
<accession>A0A4P6V0P3</accession>
<evidence type="ECO:0000256" key="1">
    <source>
        <dbReference type="SAM" id="MobiDB-lite"/>
    </source>
</evidence>
<dbReference type="AlphaFoldDB" id="A0A4P6V0P3"/>
<reference evidence="3 4" key="1">
    <citation type="journal article" date="2017" name="Int. J. Syst. Evol. Microbiol.">
        <title>Roseitalea porphyridii gen. nov., sp. nov., isolated from a red alga, and reclassification of Hoeflea suaedae Chung et al. 2013 as Pseudohoeflea suaedae gen. nov., comb. nov.</title>
        <authorList>
            <person name="Hyeon J.W."/>
            <person name="Jeong S.E."/>
            <person name="Baek K."/>
            <person name="Jeon C.O."/>
        </authorList>
    </citation>
    <scope>NUCLEOTIDE SEQUENCE [LARGE SCALE GENOMIC DNA]</scope>
    <source>
        <strain evidence="3 4">MA7-20</strain>
    </source>
</reference>
<keyword evidence="4" id="KW-1185">Reference proteome</keyword>
<evidence type="ECO:0000313" key="4">
    <source>
        <dbReference type="Proteomes" id="UP000293719"/>
    </source>
</evidence>
<evidence type="ECO:0000259" key="2">
    <source>
        <dbReference type="Pfam" id="PF11695"/>
    </source>
</evidence>
<dbReference type="Proteomes" id="UP000293719">
    <property type="component" value="Chromosome"/>
</dbReference>
<evidence type="ECO:0000313" key="3">
    <source>
        <dbReference type="EMBL" id="QBK30413.1"/>
    </source>
</evidence>
<dbReference type="SUPFAM" id="SSF54909">
    <property type="entry name" value="Dimeric alpha+beta barrel"/>
    <property type="match status" value="1"/>
</dbReference>
<dbReference type="KEGG" id="rpod:E0E05_07260"/>
<feature type="region of interest" description="Disordered" evidence="1">
    <location>
        <begin position="1"/>
        <end position="39"/>
    </location>
</feature>
<feature type="domain" description="DUF3291" evidence="2">
    <location>
        <begin position="44"/>
        <end position="180"/>
    </location>
</feature>
<proteinExistence type="predicted"/>
<name>A0A4P6V0P3_9HYPH</name>
<dbReference type="OrthoDB" id="2376237at2"/>
<dbReference type="EMBL" id="CP036532">
    <property type="protein sequence ID" value="QBK30413.1"/>
    <property type="molecule type" value="Genomic_DNA"/>
</dbReference>
<feature type="compositionally biased region" description="Basic and acidic residues" evidence="1">
    <location>
        <begin position="24"/>
        <end position="38"/>
    </location>
</feature>
<protein>
    <submittedName>
        <fullName evidence="3">DUF3291 domain-containing protein</fullName>
    </submittedName>
</protein>
<organism evidence="3 4">
    <name type="scientific">Roseitalea porphyridii</name>
    <dbReference type="NCBI Taxonomy" id="1852022"/>
    <lineage>
        <taxon>Bacteria</taxon>
        <taxon>Pseudomonadati</taxon>
        <taxon>Pseudomonadota</taxon>
        <taxon>Alphaproteobacteria</taxon>
        <taxon>Hyphomicrobiales</taxon>
        <taxon>Ahrensiaceae</taxon>
        <taxon>Roseitalea</taxon>
    </lineage>
</organism>
<gene>
    <name evidence="3" type="ORF">E0E05_07260</name>
</gene>
<sequence>MSGCSARSRAETDPSARAPRRPGRPIDRHLQKAGDKNGGKPLLLAEANIARAKKPLDDPAMADFVARIDQVNAVAERSDGFVWRYQVAEGNTLAMGVFDDPMVIFNMSVWETPRHLEHYVWNTVHKHVYRRKAEWFDAIESHNFAMWWVEDGHRPSPDEARQRLDHLDRHGNTDHAFDWAHLPHVKLWQSQRCA</sequence>
<dbReference type="Pfam" id="PF11695">
    <property type="entry name" value="DUF3291"/>
    <property type="match status" value="1"/>
</dbReference>